<comment type="catalytic activity">
    <reaction evidence="9 10">
        <text>5,6-dimethylbenzimidazole + nicotinate beta-D-ribonucleotide = alpha-ribazole 5'-phosphate + nicotinate + H(+)</text>
        <dbReference type="Rhea" id="RHEA:11196"/>
        <dbReference type="ChEBI" id="CHEBI:15378"/>
        <dbReference type="ChEBI" id="CHEBI:15890"/>
        <dbReference type="ChEBI" id="CHEBI:32544"/>
        <dbReference type="ChEBI" id="CHEBI:57502"/>
        <dbReference type="ChEBI" id="CHEBI:57918"/>
        <dbReference type="EC" id="2.4.2.21"/>
    </reaction>
</comment>
<proteinExistence type="inferred from homology"/>
<keyword evidence="6 10" id="KW-0328">Glycosyltransferase</keyword>
<evidence type="ECO:0000256" key="1">
    <source>
        <dbReference type="ARBA" id="ARBA00005049"/>
    </source>
</evidence>
<dbReference type="FunFam" id="3.40.50.10210:FF:000001">
    <property type="entry name" value="Nicotinate-nucleotide--dimethylbenzimidazole phosphoribosyltransferase"/>
    <property type="match status" value="1"/>
</dbReference>
<protein>
    <recommendedName>
        <fullName evidence="4 10">Nicotinate-nucleotide--dimethylbenzimidazole phosphoribosyltransferase</fullName>
        <shortName evidence="10">NN:DBI PRT</shortName>
        <ecNumber evidence="3 10">2.4.2.21</ecNumber>
    </recommendedName>
    <alternativeName>
        <fullName evidence="8 10">N(1)-alpha-phosphoribosyltransferase</fullName>
    </alternativeName>
</protein>
<keyword evidence="7 10" id="KW-0808">Transferase</keyword>
<sequence>MNSLSAPITAPDARYYQQALDRQAQLTKPPGSLGLLEDCAVRLAAMQRNERPRLERIHVSVFAADHGIAEEGVSAFPQVVTMEMVKNFAAGGAAVNVLARHVDACFEVVDVGLLQPVALADVISHRAGAGTANFKQAAAMDNAQLTIALAAGQAAVARALANQADLFIGGEMGIANTTSASALAAASLRIPAADITGAGTGLNAGQIDHKAGVIDSALRRHQAVLHSPLDILKTLGGFEIAALTAAYISAAQQRLPVLIDGFISSVAALLAMGINPGCVDWFFYGHCSAEKGHGRVLQALNARPLLNLQMRLGEGSGAVLAVPLLQMACSLHNEMATFSQAQVSTT</sequence>
<dbReference type="NCBIfam" id="NF000996">
    <property type="entry name" value="PRK00105.1"/>
    <property type="match status" value="1"/>
</dbReference>
<keyword evidence="12" id="KW-1185">Reference proteome</keyword>
<comment type="similarity">
    <text evidence="2 10">Belongs to the CobT family.</text>
</comment>
<dbReference type="InterPro" id="IPR036087">
    <property type="entry name" value="Nict_dMeBzImd_PRibTrfase_sf"/>
</dbReference>
<dbReference type="Proteomes" id="UP000030512">
    <property type="component" value="Chromosome"/>
</dbReference>
<evidence type="ECO:0000256" key="10">
    <source>
        <dbReference type="HAMAP-Rule" id="MF_00230"/>
    </source>
</evidence>
<evidence type="ECO:0000256" key="3">
    <source>
        <dbReference type="ARBA" id="ARBA00011991"/>
    </source>
</evidence>
<dbReference type="RefSeq" id="WP_036275255.1">
    <property type="nucleotide sequence ID" value="NZ_CP014476.1"/>
</dbReference>
<dbReference type="InterPro" id="IPR023195">
    <property type="entry name" value="Nict_dMeBzImd_PRibTrfase_N"/>
</dbReference>
<evidence type="ECO:0000256" key="6">
    <source>
        <dbReference type="ARBA" id="ARBA00022676"/>
    </source>
</evidence>
<dbReference type="InterPro" id="IPR017846">
    <property type="entry name" value="Nict_dMeBzImd_PRibTrfase_bact"/>
</dbReference>
<dbReference type="STRING" id="1538553.JT25_009230"/>
<dbReference type="PANTHER" id="PTHR43463">
    <property type="entry name" value="NICOTINATE-NUCLEOTIDE--DIMETHYLBENZIMIDAZOLE PHOSPHORIBOSYLTRANSFERASE"/>
    <property type="match status" value="1"/>
</dbReference>
<name>A0A126T3K9_9GAMM</name>
<evidence type="ECO:0000256" key="7">
    <source>
        <dbReference type="ARBA" id="ARBA00022679"/>
    </source>
</evidence>
<evidence type="ECO:0000256" key="5">
    <source>
        <dbReference type="ARBA" id="ARBA00022573"/>
    </source>
</evidence>
<dbReference type="UniPathway" id="UPA00061">
    <property type="reaction ID" value="UER00516"/>
</dbReference>
<dbReference type="EC" id="2.4.2.21" evidence="3 10"/>
<dbReference type="AlphaFoldDB" id="A0A126T3K9"/>
<accession>A0A126T3K9</accession>
<evidence type="ECO:0000256" key="8">
    <source>
        <dbReference type="ARBA" id="ARBA00030686"/>
    </source>
</evidence>
<dbReference type="CDD" id="cd02439">
    <property type="entry name" value="DMB-PRT_CobT"/>
    <property type="match status" value="1"/>
</dbReference>
<dbReference type="EMBL" id="CP014476">
    <property type="protein sequence ID" value="AMK76669.1"/>
    <property type="molecule type" value="Genomic_DNA"/>
</dbReference>
<organism evidence="11 12">
    <name type="scientific">Methylomonas denitrificans</name>
    <dbReference type="NCBI Taxonomy" id="1538553"/>
    <lineage>
        <taxon>Bacteria</taxon>
        <taxon>Pseudomonadati</taxon>
        <taxon>Pseudomonadota</taxon>
        <taxon>Gammaproteobacteria</taxon>
        <taxon>Methylococcales</taxon>
        <taxon>Methylococcaceae</taxon>
        <taxon>Methylomonas</taxon>
    </lineage>
</organism>
<dbReference type="Pfam" id="PF02277">
    <property type="entry name" value="DBI_PRT"/>
    <property type="match status" value="1"/>
</dbReference>
<dbReference type="GO" id="GO:0009236">
    <property type="term" value="P:cobalamin biosynthetic process"/>
    <property type="evidence" value="ECO:0007669"/>
    <property type="project" value="UniProtKB-UniRule"/>
</dbReference>
<evidence type="ECO:0000256" key="4">
    <source>
        <dbReference type="ARBA" id="ARBA00015486"/>
    </source>
</evidence>
<dbReference type="PANTHER" id="PTHR43463:SF1">
    <property type="entry name" value="NICOTINATE-NUCLEOTIDE--DIMETHYLBENZIMIDAZOLE PHOSPHORIBOSYLTRANSFERASE"/>
    <property type="match status" value="1"/>
</dbReference>
<dbReference type="NCBIfam" id="TIGR03160">
    <property type="entry name" value="cobT_DBIPRT"/>
    <property type="match status" value="1"/>
</dbReference>
<evidence type="ECO:0000313" key="11">
    <source>
        <dbReference type="EMBL" id="AMK76669.1"/>
    </source>
</evidence>
<dbReference type="OrthoDB" id="9781491at2"/>
<dbReference type="InterPro" id="IPR003200">
    <property type="entry name" value="Nict_dMeBzImd_PRibTrfase"/>
</dbReference>
<dbReference type="Gene3D" id="3.40.50.10210">
    <property type="match status" value="1"/>
</dbReference>
<dbReference type="Gene3D" id="1.10.1610.10">
    <property type="match status" value="1"/>
</dbReference>
<gene>
    <name evidence="10" type="primary">cobT</name>
    <name evidence="11" type="ORF">JT25_009230</name>
</gene>
<dbReference type="SUPFAM" id="SSF52733">
    <property type="entry name" value="Nicotinate mononucleotide:5,6-dimethylbenzimidazole phosphoribosyltransferase (CobT)"/>
    <property type="match status" value="1"/>
</dbReference>
<comment type="function">
    <text evidence="10">Catalyzes the synthesis of alpha-ribazole-5'-phosphate from nicotinate mononucleotide (NAMN) and 5,6-dimethylbenzimidazole (DMB).</text>
</comment>
<evidence type="ECO:0000313" key="12">
    <source>
        <dbReference type="Proteomes" id="UP000030512"/>
    </source>
</evidence>
<keyword evidence="5 10" id="KW-0169">Cobalamin biosynthesis</keyword>
<dbReference type="HAMAP" id="MF_00230">
    <property type="entry name" value="CobT"/>
    <property type="match status" value="1"/>
</dbReference>
<evidence type="ECO:0000256" key="2">
    <source>
        <dbReference type="ARBA" id="ARBA00007110"/>
    </source>
</evidence>
<dbReference type="KEGG" id="mdn:JT25_009230"/>
<evidence type="ECO:0000256" key="9">
    <source>
        <dbReference type="ARBA" id="ARBA00047340"/>
    </source>
</evidence>
<reference evidence="11 12" key="1">
    <citation type="journal article" date="2015" name="Environ. Microbiol.">
        <title>Methane oxidation coupled to nitrate reduction under hypoxia by the Gammaproteobacterium Methylomonas denitrificans, sp. nov. type strain FJG1.</title>
        <authorList>
            <person name="Kits K.D."/>
            <person name="Klotz M.G."/>
            <person name="Stein L.Y."/>
        </authorList>
    </citation>
    <scope>NUCLEOTIDE SEQUENCE [LARGE SCALE GENOMIC DNA]</scope>
    <source>
        <strain evidence="11 12">FJG1</strain>
    </source>
</reference>
<dbReference type="GO" id="GO:0008939">
    <property type="term" value="F:nicotinate-nucleotide-dimethylbenzimidazole phosphoribosyltransferase activity"/>
    <property type="evidence" value="ECO:0007669"/>
    <property type="project" value="UniProtKB-UniRule"/>
</dbReference>
<feature type="active site" description="Proton acceptor" evidence="10">
    <location>
        <position position="314"/>
    </location>
</feature>
<comment type="pathway">
    <text evidence="1 10">Nucleoside biosynthesis; alpha-ribazole biosynthesis; alpha-ribazole from 5,6-dimethylbenzimidazole: step 1/2.</text>
</comment>